<dbReference type="Proteomes" id="UP000664109">
    <property type="component" value="Unassembled WGS sequence"/>
</dbReference>
<organism evidence="1 2">
    <name type="scientific">Streptomyces zhihengii</name>
    <dbReference type="NCBI Taxonomy" id="1818004"/>
    <lineage>
        <taxon>Bacteria</taxon>
        <taxon>Bacillati</taxon>
        <taxon>Actinomycetota</taxon>
        <taxon>Actinomycetes</taxon>
        <taxon>Kitasatosporales</taxon>
        <taxon>Streptomycetaceae</taxon>
        <taxon>Streptomyces</taxon>
    </lineage>
</organism>
<name>A0ABS2UTW5_9ACTN</name>
<gene>
    <name evidence="1" type="ORF">JE024_20140</name>
</gene>
<evidence type="ECO:0000313" key="1">
    <source>
        <dbReference type="EMBL" id="MBM9621007.1"/>
    </source>
</evidence>
<accession>A0ABS2UTW5</accession>
<proteinExistence type="predicted"/>
<protein>
    <submittedName>
        <fullName evidence="1">Uncharacterized protein</fullName>
    </submittedName>
</protein>
<keyword evidence="2" id="KW-1185">Reference proteome</keyword>
<comment type="caution">
    <text evidence="1">The sequence shown here is derived from an EMBL/GenBank/DDBJ whole genome shotgun (WGS) entry which is preliminary data.</text>
</comment>
<dbReference type="EMBL" id="JAFEJA010000001">
    <property type="protein sequence ID" value="MBM9621007.1"/>
    <property type="molecule type" value="Genomic_DNA"/>
</dbReference>
<dbReference type="RefSeq" id="WP_205374915.1">
    <property type="nucleotide sequence ID" value="NZ_JAFEJA010000001.1"/>
</dbReference>
<reference evidence="1 2" key="1">
    <citation type="journal article" date="2016" name="Arch. Microbiol.">
        <title>Streptomyces zhihengii sp. nov., isolated from rhizospheric soil of Psammosilene tunicoides.</title>
        <authorList>
            <person name="Huang M.J."/>
            <person name="Fei J.J."/>
            <person name="Salam N."/>
            <person name="Kim C.J."/>
            <person name="Hozzein W.N."/>
            <person name="Xiao M."/>
            <person name="Huang H.Q."/>
            <person name="Li W.J."/>
        </authorList>
    </citation>
    <scope>NUCLEOTIDE SEQUENCE [LARGE SCALE GENOMIC DNA]</scope>
    <source>
        <strain evidence="1 2">YIM T102</strain>
    </source>
</reference>
<sequence length="61" mass="6037">MIDPYASTTHRAVDPALAAARELADGGAHVHLVDDGTATCLTGGCLPPALIGTATTGGHRA</sequence>
<evidence type="ECO:0000313" key="2">
    <source>
        <dbReference type="Proteomes" id="UP000664109"/>
    </source>
</evidence>